<evidence type="ECO:0000256" key="1">
    <source>
        <dbReference type="SAM" id="Phobius"/>
    </source>
</evidence>
<feature type="transmembrane region" description="Helical" evidence="1">
    <location>
        <begin position="91"/>
        <end position="108"/>
    </location>
</feature>
<keyword evidence="1" id="KW-0472">Membrane</keyword>
<organism evidence="2 3">
    <name type="scientific">Rubinisphaera italica</name>
    <dbReference type="NCBI Taxonomy" id="2527969"/>
    <lineage>
        <taxon>Bacteria</taxon>
        <taxon>Pseudomonadati</taxon>
        <taxon>Planctomycetota</taxon>
        <taxon>Planctomycetia</taxon>
        <taxon>Planctomycetales</taxon>
        <taxon>Planctomycetaceae</taxon>
        <taxon>Rubinisphaera</taxon>
    </lineage>
</organism>
<gene>
    <name evidence="2" type="ORF">Pan54_26360</name>
</gene>
<evidence type="ECO:0008006" key="4">
    <source>
        <dbReference type="Google" id="ProtNLM"/>
    </source>
</evidence>
<keyword evidence="1" id="KW-1133">Transmembrane helix</keyword>
<evidence type="ECO:0000313" key="3">
    <source>
        <dbReference type="Proteomes" id="UP000316095"/>
    </source>
</evidence>
<feature type="transmembrane region" description="Helical" evidence="1">
    <location>
        <begin position="6"/>
        <end position="24"/>
    </location>
</feature>
<evidence type="ECO:0000313" key="2">
    <source>
        <dbReference type="EMBL" id="TWT61899.1"/>
    </source>
</evidence>
<dbReference type="Proteomes" id="UP000316095">
    <property type="component" value="Unassembled WGS sequence"/>
</dbReference>
<dbReference type="AlphaFoldDB" id="A0A5C5XGR9"/>
<name>A0A5C5XGR9_9PLAN</name>
<keyword evidence="3" id="KW-1185">Reference proteome</keyword>
<protein>
    <recommendedName>
        <fullName evidence="4">Signal peptide prediction</fullName>
    </recommendedName>
</protein>
<comment type="caution">
    <text evidence="2">The sequence shown here is derived from an EMBL/GenBank/DDBJ whole genome shotgun (WGS) entry which is preliminary data.</text>
</comment>
<accession>A0A5C5XGR9</accession>
<dbReference type="PROSITE" id="PS51257">
    <property type="entry name" value="PROKAR_LIPOPROTEIN"/>
    <property type="match status" value="1"/>
</dbReference>
<reference evidence="2 3" key="1">
    <citation type="submission" date="2019-02" db="EMBL/GenBank/DDBJ databases">
        <title>Deep-cultivation of Planctomycetes and their phenomic and genomic characterization uncovers novel biology.</title>
        <authorList>
            <person name="Wiegand S."/>
            <person name="Jogler M."/>
            <person name="Boedeker C."/>
            <person name="Pinto D."/>
            <person name="Vollmers J."/>
            <person name="Rivas-Marin E."/>
            <person name="Kohn T."/>
            <person name="Peeters S.H."/>
            <person name="Heuer A."/>
            <person name="Rast P."/>
            <person name="Oberbeckmann S."/>
            <person name="Bunk B."/>
            <person name="Jeske O."/>
            <person name="Meyerdierks A."/>
            <person name="Storesund J.E."/>
            <person name="Kallscheuer N."/>
            <person name="Luecker S."/>
            <person name="Lage O.M."/>
            <person name="Pohl T."/>
            <person name="Merkel B.J."/>
            <person name="Hornburger P."/>
            <person name="Mueller R.-W."/>
            <person name="Bruemmer F."/>
            <person name="Labrenz M."/>
            <person name="Spormann A.M."/>
            <person name="Op Den Camp H."/>
            <person name="Overmann J."/>
            <person name="Amann R."/>
            <person name="Jetten M.S.M."/>
            <person name="Mascher T."/>
            <person name="Medema M.H."/>
            <person name="Devos D.P."/>
            <person name="Kaster A.-K."/>
            <person name="Ovreas L."/>
            <person name="Rohde M."/>
            <person name="Galperin M.Y."/>
            <person name="Jogler C."/>
        </authorList>
    </citation>
    <scope>NUCLEOTIDE SEQUENCE [LARGE SCALE GENOMIC DNA]</scope>
    <source>
        <strain evidence="2 3">Pan54</strain>
    </source>
</reference>
<dbReference type="RefSeq" id="WP_146503830.1">
    <property type="nucleotide sequence ID" value="NZ_SJPG01000001.1"/>
</dbReference>
<dbReference type="EMBL" id="SJPG01000001">
    <property type="protein sequence ID" value="TWT61899.1"/>
    <property type="molecule type" value="Genomic_DNA"/>
</dbReference>
<sequence length="136" mass="15329">MIIQILKWIWVSPWSLVGLVIGLISCSTGGSGRRVDHTLEFQGGLACWLLERTPIGAIAITVGHVILARNQAALDFTRNHERVHVKQYEKWGPLFVPAYFLLSGIVWMRGGKAYRDNPFEVEAFAIDDPHNHRPIV</sequence>
<proteinExistence type="predicted"/>
<dbReference type="OrthoDB" id="274512at2"/>
<keyword evidence="1" id="KW-0812">Transmembrane</keyword>